<evidence type="ECO:0000256" key="2">
    <source>
        <dbReference type="SAM" id="SignalP"/>
    </source>
</evidence>
<dbReference type="PANTHER" id="PTHR42776:SF28">
    <property type="entry name" value="GLUTAMYL ENDOPEPTIDASE, CHLOROPLASTIC-RELATED"/>
    <property type="match status" value="1"/>
</dbReference>
<gene>
    <name evidence="4" type="ORF">NJD11_10180</name>
</gene>
<dbReference type="Proteomes" id="UP001272940">
    <property type="component" value="Unassembled WGS sequence"/>
</dbReference>
<dbReference type="Gene3D" id="3.40.50.1820">
    <property type="entry name" value="alpha/beta hydrolase"/>
    <property type="match status" value="1"/>
</dbReference>
<dbReference type="SUPFAM" id="SSF82171">
    <property type="entry name" value="DPP6 N-terminal domain-like"/>
    <property type="match status" value="1"/>
</dbReference>
<feature type="chain" id="PRO_5046275201" evidence="2">
    <location>
        <begin position="21"/>
        <end position="793"/>
    </location>
</feature>
<evidence type="ECO:0000313" key="4">
    <source>
        <dbReference type="EMBL" id="MDX2335302.1"/>
    </source>
</evidence>
<dbReference type="EMBL" id="JAMYEC010000005">
    <property type="protein sequence ID" value="MDX2335302.1"/>
    <property type="molecule type" value="Genomic_DNA"/>
</dbReference>
<proteinExistence type="predicted"/>
<evidence type="ECO:0000313" key="5">
    <source>
        <dbReference type="Proteomes" id="UP001272940"/>
    </source>
</evidence>
<accession>A0ABU4KR54</accession>
<name>A0ABU4KR54_BREVE</name>
<dbReference type="InterPro" id="IPR029058">
    <property type="entry name" value="AB_hydrolase_fold"/>
</dbReference>
<keyword evidence="2" id="KW-0732">Signal</keyword>
<dbReference type="InterPro" id="IPR001375">
    <property type="entry name" value="Peptidase_S9_cat"/>
</dbReference>
<keyword evidence="1" id="KW-0378">Hydrolase</keyword>
<feature type="signal peptide" evidence="2">
    <location>
        <begin position="1"/>
        <end position="20"/>
    </location>
</feature>
<evidence type="ECO:0000259" key="3">
    <source>
        <dbReference type="Pfam" id="PF00326"/>
    </source>
</evidence>
<keyword evidence="5" id="KW-1185">Reference proteome</keyword>
<protein>
    <submittedName>
        <fullName evidence="4">Prolyl oligopeptidase family serine peptidase</fullName>
    </submittedName>
</protein>
<organism evidence="4 5">
    <name type="scientific">Brevundimonas vesicularis</name>
    <name type="common">Pseudomonas vesicularis</name>
    <dbReference type="NCBI Taxonomy" id="41276"/>
    <lineage>
        <taxon>Bacteria</taxon>
        <taxon>Pseudomonadati</taxon>
        <taxon>Pseudomonadota</taxon>
        <taxon>Alphaproteobacteria</taxon>
        <taxon>Caulobacterales</taxon>
        <taxon>Caulobacteraceae</taxon>
        <taxon>Brevundimonas</taxon>
    </lineage>
</organism>
<dbReference type="Pfam" id="PF00326">
    <property type="entry name" value="Peptidase_S9"/>
    <property type="match status" value="1"/>
</dbReference>
<comment type="caution">
    <text evidence="4">The sequence shown here is derived from an EMBL/GenBank/DDBJ whole genome shotgun (WGS) entry which is preliminary data.</text>
</comment>
<dbReference type="PANTHER" id="PTHR42776">
    <property type="entry name" value="SERINE PEPTIDASE S9 FAMILY MEMBER"/>
    <property type="match status" value="1"/>
</dbReference>
<evidence type="ECO:0000256" key="1">
    <source>
        <dbReference type="ARBA" id="ARBA00022801"/>
    </source>
</evidence>
<dbReference type="RefSeq" id="WP_066624969.1">
    <property type="nucleotide sequence ID" value="NZ_JAMYEC010000005.1"/>
</dbReference>
<feature type="domain" description="Peptidase S9 prolyl oligopeptidase catalytic" evidence="3">
    <location>
        <begin position="597"/>
        <end position="773"/>
    </location>
</feature>
<reference evidence="4 5" key="1">
    <citation type="journal article" date="2023" name="FEMS Microbes">
        <title>Whole genomes of deep-sea sponge-associated bacteria exhibit high novel natural product potential.</title>
        <authorList>
            <person name="Hesketh-Best P.J."/>
            <person name="January G.G."/>
            <person name="Koch M.J."/>
            <person name="Warburton P.J."/>
            <person name="Howell K.L."/>
            <person name="Upton M."/>
        </authorList>
    </citation>
    <scope>NUCLEOTIDE SEQUENCE [LARGE SCALE GENOMIC DNA]</scope>
    <source>
        <strain evidence="4 5">PC206-O</strain>
    </source>
</reference>
<sequence length="793" mass="83557">MRMVAFALAGLLATAGPALARQEPLTVDVILGLESFGRVAIDPSGAVAVFEERRARGDLPRHDLEAEGANRYARLYRIDLDAPDHPRPLLTMDEDAGYSVGAFSPSGRRLAVFRLRNDEWRLGIVEIAAGEVVWTDVAPELSLWGRSLEWLTDDTLVVLGMPDGALPPRLAGPRAEQARLLALRAAATAGSPAAITVGEDGPPEALPPRRLWRIDAVTGEAAAIADGPFLDLEVSPDGRYAALLLDGPLLPPPSADTASEVRRARGLELVELTTGAAVRPPEAGNISTSLLAWSPASDALLVATIGDEPARLLTVAPDGAARDVTPAGAHPTTPIDFQGMATAEGGWLGGVPIFKGRSASGEGWFVAGADAQPLTGLSPDARLVAEGRSSVLFASGGRVIRLGADGESVDLGAAASAVNPRGPFGLRAQSGPLKADFAVIERPDGRLCQAWADPGAEPRCVAATPGAAISWSRGIGLDRSGPEAEPNTLRLQRGHSREVVWRLNPELDRIAVAAPRRITGVGGAGGWLYSPSNPTATPPVIVVPYQGEAYPAPPWWMRRESTGLSLAPQLMVAAGYAILIPDLPATPEPADGLAQRILSVVDAAAAEGLVDAERIGLWGWSFGAWSAVMSAAQSPRFDAVVALNGPMNFSTVIGDVGSTLRLEGGHALAATAGARWLESGQAEMRDAYWRAPDRYRRNSPFEQADRITAPTLLVVGEYDLMLGQSEQLYGALHRLNRPVALTLLIGEDHGVQSPGNIRLYYDQVRDWFDRHLRGSGGPAVPASAAPRPPSGPD</sequence>
<dbReference type="SUPFAM" id="SSF53474">
    <property type="entry name" value="alpha/beta-Hydrolases"/>
    <property type="match status" value="1"/>
</dbReference>